<dbReference type="GO" id="GO:0003676">
    <property type="term" value="F:nucleic acid binding"/>
    <property type="evidence" value="ECO:0007669"/>
    <property type="project" value="InterPro"/>
</dbReference>
<keyword evidence="2" id="KW-0378">Hydrolase</keyword>
<dbReference type="EMBL" id="JACHTE010000009">
    <property type="protein sequence ID" value="MBB1089468.1"/>
    <property type="molecule type" value="Genomic_DNA"/>
</dbReference>
<reference evidence="2 3" key="1">
    <citation type="submission" date="2020-07" db="EMBL/GenBank/DDBJ databases">
        <authorList>
            <person name="Xu S."/>
            <person name="Li A."/>
        </authorList>
    </citation>
    <scope>NUCLEOTIDE SEQUENCE [LARGE SCALE GENOMIC DNA]</scope>
    <source>
        <strain evidence="2 3">SG-8</strain>
    </source>
</reference>
<dbReference type="GO" id="GO:0004519">
    <property type="term" value="F:endonuclease activity"/>
    <property type="evidence" value="ECO:0007669"/>
    <property type="project" value="UniProtKB-KW"/>
</dbReference>
<dbReference type="RefSeq" id="WP_182670289.1">
    <property type="nucleotide sequence ID" value="NZ_JACHTE010000009.1"/>
</dbReference>
<proteinExistence type="predicted"/>
<keyword evidence="2" id="KW-0255">Endonuclease</keyword>
<dbReference type="Proteomes" id="UP000552587">
    <property type="component" value="Unassembled WGS sequence"/>
</dbReference>
<dbReference type="GO" id="GO:0008270">
    <property type="term" value="F:zinc ion binding"/>
    <property type="evidence" value="ECO:0007669"/>
    <property type="project" value="InterPro"/>
</dbReference>
<organism evidence="2 3">
    <name type="scientific">Marilutibacter penaei</name>
    <dbReference type="NCBI Taxonomy" id="2759900"/>
    <lineage>
        <taxon>Bacteria</taxon>
        <taxon>Pseudomonadati</taxon>
        <taxon>Pseudomonadota</taxon>
        <taxon>Gammaproteobacteria</taxon>
        <taxon>Lysobacterales</taxon>
        <taxon>Lysobacteraceae</taxon>
        <taxon>Marilutibacter</taxon>
    </lineage>
</organism>
<gene>
    <name evidence="2" type="ORF">H4F99_13370</name>
</gene>
<comment type="caution">
    <text evidence="2">The sequence shown here is derived from an EMBL/GenBank/DDBJ whole genome shotgun (WGS) entry which is preliminary data.</text>
</comment>
<evidence type="ECO:0000313" key="2">
    <source>
        <dbReference type="EMBL" id="MBB1089468.1"/>
    </source>
</evidence>
<protein>
    <submittedName>
        <fullName evidence="2">Restriction endonuclease</fullName>
    </submittedName>
</protein>
<evidence type="ECO:0000259" key="1">
    <source>
        <dbReference type="Pfam" id="PF01844"/>
    </source>
</evidence>
<dbReference type="InterPro" id="IPR002711">
    <property type="entry name" value="HNH"/>
</dbReference>
<sequence length="119" mass="13440">MKTSIKNRERAFVAQDGRCYYCKCAMWRGHGRKDFCQRHSLTQKQALALRSTAEHLTARCDGGGDAASNIVAACLRCNGGRHQRKGALNPNAFEGFVERRVALGKWHGFDVRRHKLRPV</sequence>
<name>A0A7W3U5S7_9GAMM</name>
<dbReference type="Pfam" id="PF01844">
    <property type="entry name" value="HNH"/>
    <property type="match status" value="1"/>
</dbReference>
<dbReference type="Gene3D" id="1.10.30.50">
    <property type="match status" value="1"/>
</dbReference>
<evidence type="ECO:0000313" key="3">
    <source>
        <dbReference type="Proteomes" id="UP000552587"/>
    </source>
</evidence>
<dbReference type="AlphaFoldDB" id="A0A7W3U5S7"/>
<feature type="domain" description="HNH" evidence="1">
    <location>
        <begin position="50"/>
        <end position="84"/>
    </location>
</feature>
<keyword evidence="2" id="KW-0540">Nuclease</keyword>
<accession>A0A7W3U5S7</accession>
<keyword evidence="3" id="KW-1185">Reference proteome</keyword>